<dbReference type="GO" id="GO:0008168">
    <property type="term" value="F:methyltransferase activity"/>
    <property type="evidence" value="ECO:0007669"/>
    <property type="project" value="UniProtKB-KW"/>
</dbReference>
<dbReference type="Gene3D" id="3.40.1280.10">
    <property type="match status" value="1"/>
</dbReference>
<dbReference type="HAMAP" id="MF_00658">
    <property type="entry name" value="23SrRNA_methyltr_H"/>
    <property type="match status" value="1"/>
</dbReference>
<dbReference type="Pfam" id="PF02590">
    <property type="entry name" value="SPOUT_MTase"/>
    <property type="match status" value="1"/>
</dbReference>
<dbReference type="InterPro" id="IPR003742">
    <property type="entry name" value="RlmH-like"/>
</dbReference>
<proteinExistence type="inferred from homology"/>
<evidence type="ECO:0000256" key="3">
    <source>
        <dbReference type="ARBA" id="ARBA00022691"/>
    </source>
</evidence>
<protein>
    <submittedName>
        <fullName evidence="5">Lsu m3</fullName>
    </submittedName>
</protein>
<dbReference type="InterPro" id="IPR029028">
    <property type="entry name" value="Alpha/beta_knot_MTases"/>
</dbReference>
<organism evidence="5">
    <name type="scientific">hydrocarbon metagenome</name>
    <dbReference type="NCBI Taxonomy" id="938273"/>
    <lineage>
        <taxon>unclassified sequences</taxon>
        <taxon>metagenomes</taxon>
        <taxon>ecological metagenomes</taxon>
    </lineage>
</organism>
<comment type="caution">
    <text evidence="5">The sequence shown here is derived from an EMBL/GenBank/DDBJ whole genome shotgun (WGS) entry which is preliminary data.</text>
</comment>
<gene>
    <name evidence="5" type="ORF">ASZ90_002830</name>
</gene>
<keyword evidence="1" id="KW-0489">Methyltransferase</keyword>
<accession>A0A0W8G2E2</accession>
<dbReference type="SUPFAM" id="SSF75217">
    <property type="entry name" value="alpha/beta knot"/>
    <property type="match status" value="1"/>
</dbReference>
<sequence length="196" mass="21187">MNPAATFRRPHPACGTLTTLRPQGYTTIRESQNAKPGPGITAVKPLRFLFVGQAKAPFYRQAEDHYLDAIGHSIATVRVVVKDARSGNPEDRRKAEGKAVLERLGARDFPVVLDGRGKMYDSPALAARLGVWVEDPGRAPCFIVGGAYGLSGEVLARAGEVISLGPGTLPHELARVVLLEQIYRGMAILRGAPYHH</sequence>
<name>A0A0W8G2E2_9ZZZZ</name>
<dbReference type="GO" id="GO:0006364">
    <property type="term" value="P:rRNA processing"/>
    <property type="evidence" value="ECO:0007669"/>
    <property type="project" value="InterPro"/>
</dbReference>
<dbReference type="EMBL" id="LNQE01000341">
    <property type="protein sequence ID" value="KUG27328.1"/>
    <property type="molecule type" value="Genomic_DNA"/>
</dbReference>
<evidence type="ECO:0000256" key="1">
    <source>
        <dbReference type="ARBA" id="ARBA00022603"/>
    </source>
</evidence>
<evidence type="ECO:0000313" key="5">
    <source>
        <dbReference type="EMBL" id="KUG27328.1"/>
    </source>
</evidence>
<dbReference type="AlphaFoldDB" id="A0A0W8G2E2"/>
<reference evidence="5" key="1">
    <citation type="journal article" date="2015" name="Proc. Natl. Acad. Sci. U.S.A.">
        <title>Networks of energetic and metabolic interactions define dynamics in microbial communities.</title>
        <authorList>
            <person name="Embree M."/>
            <person name="Liu J.K."/>
            <person name="Al-Bassam M.M."/>
            <person name="Zengler K."/>
        </authorList>
    </citation>
    <scope>NUCLEOTIDE SEQUENCE</scope>
</reference>
<dbReference type="CDD" id="cd18081">
    <property type="entry name" value="RlmH-like"/>
    <property type="match status" value="1"/>
</dbReference>
<dbReference type="InterPro" id="IPR029026">
    <property type="entry name" value="tRNA_m1G_MTases_N"/>
</dbReference>
<keyword evidence="3" id="KW-0949">S-adenosyl-L-methionine</keyword>
<dbReference type="GO" id="GO:0032259">
    <property type="term" value="P:methylation"/>
    <property type="evidence" value="ECO:0007669"/>
    <property type="project" value="UniProtKB-KW"/>
</dbReference>
<keyword evidence="2" id="KW-0808">Transferase</keyword>
<evidence type="ECO:0000256" key="4">
    <source>
        <dbReference type="ARBA" id="ARBA00038303"/>
    </source>
</evidence>
<dbReference type="PANTHER" id="PTHR33603">
    <property type="entry name" value="METHYLTRANSFERASE"/>
    <property type="match status" value="1"/>
</dbReference>
<comment type="similarity">
    <text evidence="4">Belongs to the RNA methyltransferase RlmH family.</text>
</comment>
<evidence type="ECO:0000256" key="2">
    <source>
        <dbReference type="ARBA" id="ARBA00022679"/>
    </source>
</evidence>
<dbReference type="PANTHER" id="PTHR33603:SF1">
    <property type="entry name" value="RIBOSOMAL RNA LARGE SUBUNIT METHYLTRANSFERASE H"/>
    <property type="match status" value="1"/>
</dbReference>